<dbReference type="HOGENOM" id="CLU_1472447_0_0_0"/>
<proteinExistence type="predicted"/>
<dbReference type="AlphaFoldDB" id="A0A081BXW4"/>
<protein>
    <submittedName>
        <fullName evidence="1">Uncharacterized protein</fullName>
    </submittedName>
</protein>
<dbReference type="EMBL" id="DF820465">
    <property type="protein sequence ID" value="GAK57169.1"/>
    <property type="molecule type" value="Genomic_DNA"/>
</dbReference>
<name>A0A081BXW4_VECG1</name>
<keyword evidence="2" id="KW-1185">Reference proteome</keyword>
<organism evidence="1">
    <name type="scientific">Vecturithrix granuli</name>
    <dbReference type="NCBI Taxonomy" id="1499967"/>
    <lineage>
        <taxon>Bacteria</taxon>
        <taxon>Candidatus Moduliflexota</taxon>
        <taxon>Candidatus Vecturitrichia</taxon>
        <taxon>Candidatus Vecturitrichales</taxon>
        <taxon>Candidatus Vecturitrichaceae</taxon>
        <taxon>Candidatus Vecturithrix</taxon>
    </lineage>
</organism>
<evidence type="ECO:0000313" key="1">
    <source>
        <dbReference type="EMBL" id="GAK57169.1"/>
    </source>
</evidence>
<dbReference type="Proteomes" id="UP000030661">
    <property type="component" value="Unassembled WGS sequence"/>
</dbReference>
<gene>
    <name evidence="1" type="ORF">U27_04134</name>
</gene>
<accession>A0A081BXW4</accession>
<sequence>MSARFEEYYGRKTGMKPDLDYIRREGLESILDTAPGKYVLLRRTDSPPDIWQNDCQHFSKMIDEAIYIGIQENDGSFHYEHWNEGKQLRLLSYNSDYSWHRVLGEPDEWEKHALFSNDILQRNLECFDNSHDEIKKAWERKHIREGDQFPAIHEIEAYCGVIDYIENSAQNSSDQIVGKVRTS</sequence>
<reference evidence="1" key="1">
    <citation type="journal article" date="2015" name="PeerJ">
        <title>First genomic representation of candidate bacterial phylum KSB3 points to enhanced environmental sensing as a trigger of wastewater bulking.</title>
        <authorList>
            <person name="Sekiguchi Y."/>
            <person name="Ohashi A."/>
            <person name="Parks D.H."/>
            <person name="Yamauchi T."/>
            <person name="Tyson G.W."/>
            <person name="Hugenholtz P."/>
        </authorList>
    </citation>
    <scope>NUCLEOTIDE SEQUENCE [LARGE SCALE GENOMIC DNA]</scope>
</reference>
<evidence type="ECO:0000313" key="2">
    <source>
        <dbReference type="Proteomes" id="UP000030661"/>
    </source>
</evidence>